<keyword evidence="1" id="KW-0732">Signal</keyword>
<reference evidence="2 3" key="2">
    <citation type="journal article" date="2004" name="Nature">
        <title>DNA sequence and analysis of human chromosome 9.</title>
        <authorList>
            <person name="Humphray S.J."/>
            <person name="Oliver K."/>
            <person name="Hunt A.R."/>
            <person name="Plumb R.W."/>
            <person name="Loveland J.E."/>
            <person name="Howe K.L."/>
            <person name="Andrews T.D."/>
            <person name="Searle S."/>
            <person name="Hunt S.E."/>
            <person name="Scott C.E."/>
            <person name="Jones M.C."/>
            <person name="Ainscough R."/>
            <person name="Almeida J.P."/>
            <person name="Ambrose K.D."/>
            <person name="Ashwell R.I."/>
            <person name="Babbage A.K."/>
            <person name="Babbage S."/>
            <person name="Bagguley C.L."/>
            <person name="Bailey J."/>
            <person name="Banerjee R."/>
            <person name="Barker D.J."/>
            <person name="Barlow K.F."/>
            <person name="Bates K."/>
            <person name="Beasley H."/>
            <person name="Beasley O."/>
            <person name="Bird C.P."/>
            <person name="Bray-Allen S."/>
            <person name="Brown A.J."/>
            <person name="Brown J.Y."/>
            <person name="Burford D."/>
            <person name="Burrill W."/>
            <person name="Burton J."/>
            <person name="Carder C."/>
            <person name="Carter N.P."/>
            <person name="Chapman J.C."/>
            <person name="Chen Y."/>
            <person name="Clarke G."/>
            <person name="Clark S.Y."/>
            <person name="Clee C.M."/>
            <person name="Clegg S."/>
            <person name="Collier R.E."/>
            <person name="Corby N."/>
            <person name="Crosier M."/>
            <person name="Cummings A.T."/>
            <person name="Davies J."/>
            <person name="Dhami P."/>
            <person name="Dunn M."/>
            <person name="Dutta I."/>
            <person name="Dyer L.W."/>
            <person name="Earthrowl M.E."/>
            <person name="Faulkner L."/>
            <person name="Fleming C.J."/>
            <person name="Frankish A."/>
            <person name="Frankland J.A."/>
            <person name="French L."/>
            <person name="Fricker D.G."/>
            <person name="Garner P."/>
            <person name="Garnett J."/>
            <person name="Ghori J."/>
            <person name="Gilbert J.G."/>
            <person name="Glison C."/>
            <person name="Grafham D.V."/>
            <person name="Gribble S."/>
            <person name="Griffiths C."/>
            <person name="Griffiths-Jones S."/>
            <person name="Grocock R."/>
            <person name="Guy J."/>
            <person name="Hall R.E."/>
            <person name="Hammond S."/>
            <person name="Harley J.L."/>
            <person name="Harrison E.S."/>
            <person name="Hart E.A."/>
            <person name="Heath P.D."/>
            <person name="Henderson C.D."/>
            <person name="Hopkins B.L."/>
            <person name="Howard P.J."/>
            <person name="Howden P.J."/>
            <person name="Huckle E."/>
            <person name="Johnson C."/>
            <person name="Johnson D."/>
            <person name="Joy A.A."/>
            <person name="Kay M."/>
            <person name="Keenan S."/>
            <person name="Kershaw J.K."/>
            <person name="Kimberley A.M."/>
            <person name="King A."/>
            <person name="Knights A."/>
            <person name="Laird G.K."/>
            <person name="Langford C."/>
            <person name="Lawlor S."/>
            <person name="Leongamornlert D.A."/>
            <person name="Leversha M."/>
            <person name="Lloyd C."/>
            <person name="Lloyd D.M."/>
            <person name="Lovell J."/>
            <person name="Martin S."/>
            <person name="Mashreghi-Mohammadi M."/>
            <person name="Matthews L."/>
            <person name="McLaren S."/>
            <person name="McLay K.E."/>
            <person name="McMurray A."/>
            <person name="Milne S."/>
            <person name="Nickerson T."/>
            <person name="Nisbett J."/>
            <person name="Nordsiek G."/>
            <person name="Pearce A.V."/>
            <person name="Peck A.I."/>
            <person name="Porter K.M."/>
            <person name="Pandian R."/>
            <person name="Pelan S."/>
            <person name="Phillimore B."/>
            <person name="Povey S."/>
            <person name="Ramsey Y."/>
            <person name="Rand V."/>
            <person name="Scharfe M."/>
            <person name="Sehra H.K."/>
            <person name="Shownkeen R."/>
            <person name="Sims S.K."/>
            <person name="Skuce C.D."/>
            <person name="Smith M."/>
            <person name="Steward C.A."/>
            <person name="Swarbreck D."/>
            <person name="Sycamore N."/>
            <person name="Tester J."/>
            <person name="Thorpe A."/>
            <person name="Tracey A."/>
            <person name="Tromans A."/>
            <person name="Thomas D.W."/>
            <person name="Wall M."/>
            <person name="Wallis J.M."/>
            <person name="West A.P."/>
            <person name="Whitehead S.L."/>
            <person name="Willey D.L."/>
            <person name="Williams S.A."/>
            <person name="Wilming L."/>
            <person name="Wray P.W."/>
            <person name="Young L."/>
            <person name="Ashurst J.L."/>
            <person name="Coulson A."/>
            <person name="Blocker H."/>
            <person name="Durbin R."/>
            <person name="Sulston J.E."/>
            <person name="Hubbard T."/>
            <person name="Jackson M.J."/>
            <person name="Bentley D.R."/>
            <person name="Beck S."/>
            <person name="Rogers J."/>
            <person name="Dunham I."/>
        </authorList>
    </citation>
    <scope>NUCLEOTIDE SEQUENCE [LARGE SCALE GENOMIC DNA]</scope>
</reference>
<dbReference type="GeneCards" id="ENSG00000285082"/>
<reference evidence="2 3" key="1">
    <citation type="journal article" date="2001" name="Nature">
        <title>Initial sequencing and analysis of the human genome.</title>
        <authorList>
            <consortium name="International Human Genome Sequencing Consortium"/>
            <person name="Lander E.S."/>
            <person name="Linton L.M."/>
            <person name="Birren B."/>
            <person name="Nusbaum C."/>
            <person name="Zody M.C."/>
            <person name="Baldwin J."/>
            <person name="Devon K."/>
            <person name="Dewar K."/>
            <person name="Doyle M."/>
            <person name="FitzHugh W."/>
            <person name="Funke R."/>
            <person name="Gage D."/>
            <person name="Harris K."/>
            <person name="Heaford A."/>
            <person name="Howland J."/>
            <person name="Kann L."/>
            <person name="Lehoczky J."/>
            <person name="LeVine R."/>
            <person name="McEwan P."/>
            <person name="McKernan K."/>
            <person name="Meldrim J."/>
            <person name="Mesirov J.P."/>
            <person name="Miranda C."/>
            <person name="Morris W."/>
            <person name="Naylor J."/>
            <person name="Raymond C."/>
            <person name="Rosetti M."/>
            <person name="Santos R."/>
            <person name="Sheridan A."/>
            <person name="Sougnez C."/>
            <person name="Stange-Thomann N."/>
            <person name="Stojanovic N."/>
            <person name="Subramanian A."/>
            <person name="Wyman D."/>
            <person name="Rogers J."/>
            <person name="Sulston J."/>
            <person name="Ainscough R."/>
            <person name="Beck S."/>
            <person name="Bentley D."/>
            <person name="Burton J."/>
            <person name="Clee C."/>
            <person name="Carter N."/>
            <person name="Coulson A."/>
            <person name="Deadman R."/>
            <person name="Deloukas P."/>
            <person name="Dunham A."/>
            <person name="Dunham I."/>
            <person name="Durbin R."/>
            <person name="French L."/>
            <person name="Grafham D."/>
            <person name="Gregory S."/>
            <person name="Hubbard T."/>
            <person name="Humphray S."/>
            <person name="Hunt A."/>
            <person name="Jones M."/>
            <person name="Lloyd C."/>
            <person name="McMurray A."/>
            <person name="Matthews L."/>
            <person name="Mercer S."/>
            <person name="Milne S."/>
            <person name="Mullikin J.C."/>
            <person name="Mungall A."/>
            <person name="Plumb R."/>
            <person name="Ross M."/>
            <person name="Shownkeen R."/>
            <person name="Sims S."/>
            <person name="Waterston R.H."/>
            <person name="Wilson R.K."/>
            <person name="Hillier L.W."/>
            <person name="McPherson J.D."/>
            <person name="Marra M.A."/>
            <person name="Mardis E.R."/>
            <person name="Fulton L.A."/>
            <person name="Chinwalla A.T."/>
            <person name="Pepin K.H."/>
            <person name="Gish W.R."/>
            <person name="Chissoe S.L."/>
            <person name="Wendl M.C."/>
            <person name="Delehaunty K.D."/>
            <person name="Miner T.L."/>
            <person name="Delehaunty A."/>
            <person name="Kramer J.B."/>
            <person name="Cook L.L."/>
            <person name="Fulton R.S."/>
            <person name="Johnson D.L."/>
            <person name="Minx P.J."/>
            <person name="Clifton S.W."/>
            <person name="Hawkins T."/>
            <person name="Branscomb E."/>
            <person name="Predki P."/>
            <person name="Richardson P."/>
            <person name="Wenning S."/>
            <person name="Slezak T."/>
            <person name="Doggett N."/>
            <person name="Cheng J.F."/>
            <person name="Olsen A."/>
            <person name="Lucas S."/>
            <person name="Elkin C."/>
            <person name="Uberbacher E."/>
            <person name="Frazier M."/>
            <person name="Gibbs R.A."/>
            <person name="Muzny D.M."/>
            <person name="Scherer S.E."/>
            <person name="Bouck J.B."/>
            <person name="Sodergren E.J."/>
            <person name="Worley K.C."/>
            <person name="Rives C.M."/>
            <person name="Gorrell J.H."/>
            <person name="Metzker M.L."/>
            <person name="Naylor S.L."/>
            <person name="Kucherlapati R.S."/>
            <person name="Nelson D.L."/>
            <person name="Weinstock G.M."/>
            <person name="Sakaki Y."/>
            <person name="Fujiyama A."/>
            <person name="Hattori M."/>
            <person name="Yada T."/>
            <person name="Toyoda A."/>
            <person name="Itoh T."/>
            <person name="Kawagoe C."/>
            <person name="Watanabe H."/>
            <person name="Totoki Y."/>
            <person name="Taylor T."/>
            <person name="Weissenbach J."/>
            <person name="Heilig R."/>
            <person name="Saurin W."/>
            <person name="Artiguenave F."/>
            <person name="Brottier P."/>
            <person name="Bruls T."/>
            <person name="Pelletier E."/>
            <person name="Robert C."/>
            <person name="Wincker P."/>
            <person name="Smith D.R."/>
            <person name="Doucette-Stamm L."/>
            <person name="Rubenfield M."/>
            <person name="Weinstock K."/>
            <person name="Lee H.M."/>
            <person name="Dubois J."/>
            <person name="Rosenthal A."/>
            <person name="Platzer M."/>
            <person name="Nyakatura G."/>
            <person name="Taudien S."/>
            <person name="Rump A."/>
            <person name="Yang H."/>
            <person name="Yu J."/>
            <person name="Wang J."/>
            <person name="Huang G."/>
            <person name="Gu J."/>
            <person name="Hood L."/>
            <person name="Rowen L."/>
            <person name="Madan A."/>
            <person name="Qin S."/>
            <person name="Davis R.W."/>
            <person name="Federspiel N.A."/>
            <person name="Abola A.P."/>
            <person name="Proctor M.J."/>
            <person name="Myers R.M."/>
            <person name="Schmutz J."/>
            <person name="Dickson M."/>
            <person name="Grimwood J."/>
            <person name="Cox D.R."/>
            <person name="Olson M.V."/>
            <person name="Kaul R."/>
            <person name="Raymond C."/>
            <person name="Shimizu N."/>
            <person name="Kawasaki K."/>
            <person name="Minoshima S."/>
            <person name="Evans G.A."/>
            <person name="Athanasiou M."/>
            <person name="Schultz R."/>
            <person name="Roe B.A."/>
            <person name="Chen F."/>
            <person name="Pan H."/>
            <person name="Ramser J."/>
            <person name="Lehrach H."/>
            <person name="Reinhardt R."/>
            <person name="McCombie W.R."/>
            <person name="de la Bastide M."/>
            <person name="Dedhia N."/>
            <person name="Blocker H."/>
            <person name="Hornischer K."/>
            <person name="Nordsiek G."/>
            <person name="Agarwala R."/>
            <person name="Aravind L."/>
            <person name="Bailey J.A."/>
            <person name="Bateman A."/>
            <person name="Batzoglou S."/>
            <person name="Birney E."/>
            <person name="Bork P."/>
            <person name="Brown D.G."/>
            <person name="Burge C.B."/>
            <person name="Cerutti L."/>
            <person name="Chen H.C."/>
            <person name="Church D."/>
            <person name="Clamp M."/>
            <person name="Copley R.R."/>
            <person name="Doerks T."/>
            <person name="Eddy S.R."/>
            <person name="Eichler E.E."/>
            <person name="Furey T.S."/>
            <person name="Galagan J."/>
            <person name="Gilbert J.G."/>
            <person name="Harmon C."/>
            <person name="Hayashizaki Y."/>
            <person name="Haussler D."/>
            <person name="Hermjakob H."/>
            <person name="Hokamp K."/>
            <person name="Jang W."/>
            <person name="Johnson L.S."/>
            <person name="Jones T.A."/>
            <person name="Kasif S."/>
            <person name="Kaspryzk A."/>
            <person name="Kennedy S."/>
            <person name="Kent W.J."/>
            <person name="Kitts P."/>
            <person name="Koonin E.V."/>
            <person name="Korf I."/>
            <person name="Kulp D."/>
            <person name="Lancet D."/>
            <person name="Lowe T.M."/>
            <person name="McLysaght A."/>
            <person name="Mikkelsen T."/>
            <person name="Moran J.V."/>
            <person name="Mulder N."/>
            <person name="Pollara V.J."/>
            <person name="Ponting C.P."/>
            <person name="Schuler G."/>
            <person name="Schultz J."/>
            <person name="Slater G."/>
            <person name="Smit A.F."/>
            <person name="Stupka E."/>
            <person name="Szustakowski J."/>
            <person name="Thierry-Mieg D."/>
            <person name="Thierry-Mieg J."/>
            <person name="Wagner L."/>
            <person name="Wallis J."/>
            <person name="Wheeler R."/>
            <person name="Williams A."/>
            <person name="Wolf Y.I."/>
            <person name="Wolfe K.H."/>
            <person name="Yang S.P."/>
            <person name="Yeh R.F."/>
            <person name="Collins F."/>
            <person name="Guyer M.S."/>
            <person name="Peterson J."/>
            <person name="Felsenfeld A."/>
            <person name="Wetterstrand K.A."/>
            <person name="Patrinos A."/>
            <person name="Morgan M.J."/>
            <person name="de Jong P."/>
            <person name="Catanese J.J."/>
            <person name="Osoegawa K."/>
            <person name="Shizuya H."/>
            <person name="Choi S."/>
            <person name="Chen Y.J."/>
        </authorList>
    </citation>
    <scope>NUCLEOTIDE SEQUENCE [LARGE SCALE GENOMIC DNA]</scope>
</reference>
<feature type="chain" id="PRO_5036480813" evidence="1">
    <location>
        <begin position="24"/>
        <end position="64"/>
    </location>
</feature>
<dbReference type="EMBL" id="AL354754">
    <property type="status" value="NOT_ANNOTATED_CDS"/>
    <property type="molecule type" value="Genomic_DNA"/>
</dbReference>
<dbReference type="EMBL" id="AL160272">
    <property type="status" value="NOT_ANNOTATED_CDS"/>
    <property type="molecule type" value="Genomic_DNA"/>
</dbReference>
<accession>A0A8V8TMI3</accession>
<dbReference type="EMBL" id="AL445663">
    <property type="status" value="NOT_ANNOTATED_CDS"/>
    <property type="molecule type" value="Genomic_DNA"/>
</dbReference>
<dbReference type="AlphaFoldDB" id="A0A8V8TMI3"/>
<evidence type="ECO:0000256" key="1">
    <source>
        <dbReference type="SAM" id="SignalP"/>
    </source>
</evidence>
<protein>
    <submittedName>
        <fullName evidence="2">Uncharacterized protein</fullName>
    </submittedName>
</protein>
<dbReference type="PROSITE" id="PS51257">
    <property type="entry name" value="PROKAR_LIPOPROTEIN"/>
    <property type="match status" value="1"/>
</dbReference>
<feature type="signal peptide" evidence="1">
    <location>
        <begin position="1"/>
        <end position="23"/>
    </location>
</feature>
<dbReference type="Ensembl" id="ENST00000697625.1">
    <property type="protein sequence ID" value="ENSP00000513362.1"/>
    <property type="gene ID" value="ENSG00000285082.3"/>
</dbReference>
<reference evidence="2" key="4">
    <citation type="submission" date="2025-08" db="UniProtKB">
        <authorList>
            <consortium name="Ensembl"/>
        </authorList>
    </citation>
    <scope>IDENTIFICATION</scope>
</reference>
<organism evidence="2 3">
    <name type="scientific">Homo sapiens</name>
    <name type="common">Human</name>
    <dbReference type="NCBI Taxonomy" id="9606"/>
    <lineage>
        <taxon>Eukaryota</taxon>
        <taxon>Metazoa</taxon>
        <taxon>Chordata</taxon>
        <taxon>Craniata</taxon>
        <taxon>Vertebrata</taxon>
        <taxon>Euteleostomi</taxon>
        <taxon>Mammalia</taxon>
        <taxon>Eutheria</taxon>
        <taxon>Euarchontoglires</taxon>
        <taxon>Primates</taxon>
        <taxon>Haplorrhini</taxon>
        <taxon>Catarrhini</taxon>
        <taxon>Hominidae</taxon>
        <taxon>Homo</taxon>
    </lineage>
</organism>
<keyword evidence="3" id="KW-1185">Reference proteome</keyword>
<reference evidence="2" key="5">
    <citation type="submission" date="2025-09" db="UniProtKB">
        <authorList>
            <consortium name="Ensembl"/>
        </authorList>
    </citation>
    <scope>IDENTIFICATION</scope>
</reference>
<dbReference type="Proteomes" id="UP000005640">
    <property type="component" value="Chromosome 9"/>
</dbReference>
<reference evidence="2 3" key="3">
    <citation type="journal article" date="2004" name="Nature">
        <title>Finishing the euchromatic sequence of the human genome.</title>
        <authorList>
            <consortium name="International Human Genome Sequencing Consortium"/>
        </authorList>
    </citation>
    <scope>NUCLEOTIDE SEQUENCE [LARGE SCALE GENOMIC DNA]</scope>
</reference>
<evidence type="ECO:0000313" key="3">
    <source>
        <dbReference type="Proteomes" id="UP000005640"/>
    </source>
</evidence>
<evidence type="ECO:0000313" key="2">
    <source>
        <dbReference type="Ensembl" id="ENSP00000513362.1"/>
    </source>
</evidence>
<sequence length="64" mass="7028">MMSASRLAGTLIPAMAFLSCVRPESWEPCVESRLRDKPETHGENILINLVFAATLVNSLSWIPG</sequence>
<proteinExistence type="predicted"/>
<name>A0A8V8TMI3_HUMAN</name>